<evidence type="ECO:0000256" key="2">
    <source>
        <dbReference type="ARBA" id="ARBA00022722"/>
    </source>
</evidence>
<dbReference type="CDD" id="cd01647">
    <property type="entry name" value="RT_LTR"/>
    <property type="match status" value="1"/>
</dbReference>
<name>A0ABD2XQ57_9HYME</name>
<dbReference type="EMBL" id="JBJJXI010000003">
    <property type="protein sequence ID" value="KAL3407586.1"/>
    <property type="molecule type" value="Genomic_DNA"/>
</dbReference>
<evidence type="ECO:0000256" key="1">
    <source>
        <dbReference type="ARBA" id="ARBA00022695"/>
    </source>
</evidence>
<dbReference type="InterPro" id="IPR043128">
    <property type="entry name" value="Rev_trsase/Diguanyl_cyclase"/>
</dbReference>
<dbReference type="AlphaFoldDB" id="A0ABD2XQ57"/>
<protein>
    <recommendedName>
        <fullName evidence="6">Reverse transcriptase domain-containing protein</fullName>
    </recommendedName>
</protein>
<feature type="domain" description="Reverse transcriptase" evidence="6">
    <location>
        <begin position="1"/>
        <end position="87"/>
    </location>
</feature>
<accession>A0ABD2XQ57</accession>
<proteinExistence type="predicted"/>
<evidence type="ECO:0000256" key="4">
    <source>
        <dbReference type="ARBA" id="ARBA00022918"/>
    </source>
</evidence>
<dbReference type="Proteomes" id="UP001627154">
    <property type="component" value="Unassembled WGS sequence"/>
</dbReference>
<evidence type="ECO:0000313" key="7">
    <source>
        <dbReference type="EMBL" id="KAL3407586.1"/>
    </source>
</evidence>
<reference evidence="7 8" key="1">
    <citation type="journal article" date="2024" name="bioRxiv">
        <title>A reference genome for Trichogramma kaykai: A tiny desert-dwelling parasitoid wasp with competing sex-ratio distorters.</title>
        <authorList>
            <person name="Culotta J."/>
            <person name="Lindsey A.R."/>
        </authorList>
    </citation>
    <scope>NUCLEOTIDE SEQUENCE [LARGE SCALE GENOMIC DNA]</scope>
    <source>
        <strain evidence="7 8">KSX58</strain>
    </source>
</reference>
<dbReference type="InterPro" id="IPR043502">
    <property type="entry name" value="DNA/RNA_pol_sf"/>
</dbReference>
<keyword evidence="8" id="KW-1185">Reference proteome</keyword>
<dbReference type="FunFam" id="3.30.70.270:FF:000026">
    <property type="entry name" value="Transposon Ty3-G Gag-Pol polyprotein"/>
    <property type="match status" value="1"/>
</dbReference>
<dbReference type="FunFam" id="3.10.20.370:FF:000001">
    <property type="entry name" value="Retrovirus-related Pol polyprotein from transposon 17.6-like protein"/>
    <property type="match status" value="1"/>
</dbReference>
<dbReference type="PROSITE" id="PS50878">
    <property type="entry name" value="RT_POL"/>
    <property type="match status" value="1"/>
</dbReference>
<evidence type="ECO:0000256" key="5">
    <source>
        <dbReference type="ARBA" id="ARBA00023268"/>
    </source>
</evidence>
<keyword evidence="2" id="KW-0540">Nuclease</keyword>
<comment type="caution">
    <text evidence="7">The sequence shown here is derived from an EMBL/GenBank/DDBJ whole genome shotgun (WGS) entry which is preliminary data.</text>
</comment>
<keyword evidence="3" id="KW-0255">Endonuclease</keyword>
<keyword evidence="5" id="KW-0511">Multifunctional enzyme</keyword>
<evidence type="ECO:0000259" key="6">
    <source>
        <dbReference type="PROSITE" id="PS50878"/>
    </source>
</evidence>
<organism evidence="7 8">
    <name type="scientific">Trichogramma kaykai</name>
    <dbReference type="NCBI Taxonomy" id="54128"/>
    <lineage>
        <taxon>Eukaryota</taxon>
        <taxon>Metazoa</taxon>
        <taxon>Ecdysozoa</taxon>
        <taxon>Arthropoda</taxon>
        <taxon>Hexapoda</taxon>
        <taxon>Insecta</taxon>
        <taxon>Pterygota</taxon>
        <taxon>Neoptera</taxon>
        <taxon>Endopterygota</taxon>
        <taxon>Hymenoptera</taxon>
        <taxon>Apocrita</taxon>
        <taxon>Proctotrupomorpha</taxon>
        <taxon>Chalcidoidea</taxon>
        <taxon>Trichogrammatidae</taxon>
        <taxon>Trichogramma</taxon>
    </lineage>
</organism>
<keyword evidence="4" id="KW-0695">RNA-directed DNA polymerase</keyword>
<dbReference type="FunFam" id="3.30.70.270:FF:000003">
    <property type="entry name" value="Transposon Ty3-G Gag-Pol polyprotein"/>
    <property type="match status" value="1"/>
</dbReference>
<evidence type="ECO:0000256" key="3">
    <source>
        <dbReference type="ARBA" id="ARBA00022759"/>
    </source>
</evidence>
<dbReference type="Pfam" id="PF17919">
    <property type="entry name" value="RT_RNaseH_2"/>
    <property type="match status" value="1"/>
</dbReference>
<dbReference type="Gene3D" id="3.10.20.370">
    <property type="match status" value="1"/>
</dbReference>
<dbReference type="Gene3D" id="3.30.70.270">
    <property type="match status" value="2"/>
</dbReference>
<dbReference type="SUPFAM" id="SSF56672">
    <property type="entry name" value="DNA/RNA polymerases"/>
    <property type="match status" value="1"/>
</dbReference>
<sequence length="231" mass="26494">MQFTVMPFGLHSAPAVFQHLMDRIITPELEPNVFCYLDDIVIISETYEKHRSLLREVFRRLKAAKLKPNWEKSKFGRERLKYLGHVIDKNGIHTDPDKVKAIADMTTSKNLRDLRQFTGLISWYRRFVSNVASLAAPLNKLLRKNVRWTWGETQEKAFNTLKEHLINAPILACPNFSKTFILQTDASNDGLGAVLTQNIDGKERVIAYASRTLNKAEKNYSATEKECLAVK</sequence>
<dbReference type="GO" id="GO:0004519">
    <property type="term" value="F:endonuclease activity"/>
    <property type="evidence" value="ECO:0007669"/>
    <property type="project" value="UniProtKB-KW"/>
</dbReference>
<dbReference type="InterPro" id="IPR050951">
    <property type="entry name" value="Retrovirus_Pol_polyprotein"/>
</dbReference>
<keyword evidence="1" id="KW-0548">Nucleotidyltransferase</keyword>
<dbReference type="GO" id="GO:0003964">
    <property type="term" value="F:RNA-directed DNA polymerase activity"/>
    <property type="evidence" value="ECO:0007669"/>
    <property type="project" value="UniProtKB-KW"/>
</dbReference>
<dbReference type="PANTHER" id="PTHR37984:SF5">
    <property type="entry name" value="PROTEIN NYNRIN-LIKE"/>
    <property type="match status" value="1"/>
</dbReference>
<dbReference type="Pfam" id="PF00078">
    <property type="entry name" value="RVT_1"/>
    <property type="match status" value="1"/>
</dbReference>
<keyword evidence="1" id="KW-0808">Transferase</keyword>
<dbReference type="InterPro" id="IPR000477">
    <property type="entry name" value="RT_dom"/>
</dbReference>
<evidence type="ECO:0000313" key="8">
    <source>
        <dbReference type="Proteomes" id="UP001627154"/>
    </source>
</evidence>
<gene>
    <name evidence="7" type="ORF">TKK_000265</name>
</gene>
<dbReference type="PANTHER" id="PTHR37984">
    <property type="entry name" value="PROTEIN CBG26694"/>
    <property type="match status" value="1"/>
</dbReference>
<keyword evidence="3" id="KW-0378">Hydrolase</keyword>
<dbReference type="InterPro" id="IPR041577">
    <property type="entry name" value="RT_RNaseH_2"/>
</dbReference>